<comment type="caution">
    <text evidence="2">The sequence shown here is derived from an EMBL/GenBank/DDBJ whole genome shotgun (WGS) entry which is preliminary data.</text>
</comment>
<feature type="region of interest" description="Disordered" evidence="1">
    <location>
        <begin position="59"/>
        <end position="92"/>
    </location>
</feature>
<dbReference type="EMBL" id="VSRR010129146">
    <property type="protein sequence ID" value="MPD01922.1"/>
    <property type="molecule type" value="Genomic_DNA"/>
</dbReference>
<protein>
    <submittedName>
        <fullName evidence="2">Uncharacterized protein</fullName>
    </submittedName>
</protein>
<accession>A0A5B7JV98</accession>
<proteinExistence type="predicted"/>
<evidence type="ECO:0000313" key="2">
    <source>
        <dbReference type="EMBL" id="MPD01922.1"/>
    </source>
</evidence>
<dbReference type="AlphaFoldDB" id="A0A5B7JV98"/>
<evidence type="ECO:0000313" key="3">
    <source>
        <dbReference type="Proteomes" id="UP000324222"/>
    </source>
</evidence>
<sequence length="92" mass="10567">MKLLRRRCSKAVQSFRGHVIIVIVFFVFILHVTSRKKEPIENGKVETKDTFPIDFEEPREELAQSIPPPPDPPPRSSHTLALGPYDDWVEVS</sequence>
<evidence type="ECO:0000256" key="1">
    <source>
        <dbReference type="SAM" id="MobiDB-lite"/>
    </source>
</evidence>
<reference evidence="2 3" key="1">
    <citation type="submission" date="2019-05" db="EMBL/GenBank/DDBJ databases">
        <title>Another draft genome of Portunus trituberculatus and its Hox gene families provides insights of decapod evolution.</title>
        <authorList>
            <person name="Jeong J.-H."/>
            <person name="Song I."/>
            <person name="Kim S."/>
            <person name="Choi T."/>
            <person name="Kim D."/>
            <person name="Ryu S."/>
            <person name="Kim W."/>
        </authorList>
    </citation>
    <scope>NUCLEOTIDE SEQUENCE [LARGE SCALE GENOMIC DNA]</scope>
    <source>
        <tissue evidence="2">Muscle</tissue>
    </source>
</reference>
<name>A0A5B7JV98_PORTR</name>
<dbReference type="OrthoDB" id="2526284at2759"/>
<dbReference type="Proteomes" id="UP000324222">
    <property type="component" value="Unassembled WGS sequence"/>
</dbReference>
<gene>
    <name evidence="2" type="ORF">E2C01_097471</name>
</gene>
<organism evidence="2 3">
    <name type="scientific">Portunus trituberculatus</name>
    <name type="common">Swimming crab</name>
    <name type="synonym">Neptunus trituberculatus</name>
    <dbReference type="NCBI Taxonomy" id="210409"/>
    <lineage>
        <taxon>Eukaryota</taxon>
        <taxon>Metazoa</taxon>
        <taxon>Ecdysozoa</taxon>
        <taxon>Arthropoda</taxon>
        <taxon>Crustacea</taxon>
        <taxon>Multicrustacea</taxon>
        <taxon>Malacostraca</taxon>
        <taxon>Eumalacostraca</taxon>
        <taxon>Eucarida</taxon>
        <taxon>Decapoda</taxon>
        <taxon>Pleocyemata</taxon>
        <taxon>Brachyura</taxon>
        <taxon>Eubrachyura</taxon>
        <taxon>Portunoidea</taxon>
        <taxon>Portunidae</taxon>
        <taxon>Portuninae</taxon>
        <taxon>Portunus</taxon>
    </lineage>
</organism>
<feature type="compositionally biased region" description="Pro residues" evidence="1">
    <location>
        <begin position="66"/>
        <end position="75"/>
    </location>
</feature>
<keyword evidence="3" id="KW-1185">Reference proteome</keyword>